<dbReference type="EMBL" id="CM007649">
    <property type="protein sequence ID" value="ONM36792.1"/>
    <property type="molecule type" value="Genomic_DNA"/>
</dbReference>
<feature type="transmembrane region" description="Helical" evidence="2">
    <location>
        <begin position="207"/>
        <end position="227"/>
    </location>
</feature>
<feature type="transmembrane region" description="Helical" evidence="2">
    <location>
        <begin position="270"/>
        <end position="294"/>
    </location>
</feature>
<keyword evidence="2" id="KW-0812">Transmembrane</keyword>
<dbReference type="GO" id="GO:0016020">
    <property type="term" value="C:membrane"/>
    <property type="evidence" value="ECO:0007669"/>
    <property type="project" value="InterPro"/>
</dbReference>
<evidence type="ECO:0000313" key="3">
    <source>
        <dbReference type="EMBL" id="ONM36792.1"/>
    </source>
</evidence>
<accession>A0A1D6N876</accession>
<dbReference type="Pfam" id="PF03647">
    <property type="entry name" value="Tmemb_14"/>
    <property type="match status" value="1"/>
</dbReference>
<dbReference type="ExpressionAtlas" id="A0A1D6N876">
    <property type="expression patterns" value="baseline and differential"/>
</dbReference>
<name>A0A1D6N876_MAIZE</name>
<feature type="region of interest" description="Disordered" evidence="1">
    <location>
        <begin position="80"/>
        <end position="101"/>
    </location>
</feature>
<evidence type="ECO:0000256" key="2">
    <source>
        <dbReference type="SAM" id="Phobius"/>
    </source>
</evidence>
<feature type="compositionally biased region" description="Basic and acidic residues" evidence="1">
    <location>
        <begin position="89"/>
        <end position="101"/>
    </location>
</feature>
<keyword evidence="2" id="KW-1133">Transmembrane helix</keyword>
<proteinExistence type="predicted"/>
<reference evidence="3" key="1">
    <citation type="submission" date="2015-12" db="EMBL/GenBank/DDBJ databases">
        <title>Update maize B73 reference genome by single molecule sequencing technologies.</title>
        <authorList>
            <consortium name="Maize Genome Sequencing Project"/>
            <person name="Ware D."/>
        </authorList>
    </citation>
    <scope>NUCLEOTIDE SEQUENCE [LARGE SCALE GENOMIC DNA]</scope>
    <source>
        <tissue evidence="3">Seedling</tissue>
    </source>
</reference>
<evidence type="ECO:0000256" key="1">
    <source>
        <dbReference type="SAM" id="MobiDB-lite"/>
    </source>
</evidence>
<organism evidence="3">
    <name type="scientific">Zea mays</name>
    <name type="common">Maize</name>
    <dbReference type="NCBI Taxonomy" id="4577"/>
    <lineage>
        <taxon>Eukaryota</taxon>
        <taxon>Viridiplantae</taxon>
        <taxon>Streptophyta</taxon>
        <taxon>Embryophyta</taxon>
        <taxon>Tracheophyta</taxon>
        <taxon>Spermatophyta</taxon>
        <taxon>Magnoliopsida</taxon>
        <taxon>Liliopsida</taxon>
        <taxon>Poales</taxon>
        <taxon>Poaceae</taxon>
        <taxon>PACMAD clade</taxon>
        <taxon>Panicoideae</taxon>
        <taxon>Andropogonodae</taxon>
        <taxon>Andropogoneae</taxon>
        <taxon>Tripsacinae</taxon>
        <taxon>Zea</taxon>
    </lineage>
</organism>
<dbReference type="InterPro" id="IPR005349">
    <property type="entry name" value="TMEM14"/>
</dbReference>
<gene>
    <name evidence="3" type="ORF">ZEAMMB73_Zm00001d043059</name>
</gene>
<dbReference type="AlphaFoldDB" id="A0A1D6N876"/>
<keyword evidence="2" id="KW-0472">Membrane</keyword>
<protein>
    <submittedName>
        <fullName evidence="3">Protein FATTY ACID EXPORT 3 chloroplastic</fullName>
    </submittedName>
</protein>
<sequence length="359" mass="39286">MAATLLHAATASLQSSSQPARAGAATAFHPLASTPSIRLARSSFSSNRRLEVSLRAVSAGHCFAGRGAPRGRRVVAALAGEQTEGSEVGDDKDNSNEEIKPEEAQEAWKVMLEQFKAEALRMQALSMQAYDVYSKRAREVLLEASEKLKIQADKAQKDLSVIATEVSQEGQEYLVMAARNSPDSIKDITTTFRALGRLNWPSEYEDYHVGIPFGTFLTVGGFLNFMLTGSTSALRFGIVLGLALLTLAIALVIFFREFSVLLQNGWFPKIFIVLLSPQTSLLDIQLAFCICIYLDRPKTCDISSKQLLQPFLFGLKKESLVVYEANSQLCCSGVVAAFYFYRIATGNPKDLSSKNDSAN</sequence>
<feature type="transmembrane region" description="Helical" evidence="2">
    <location>
        <begin position="234"/>
        <end position="255"/>
    </location>
</feature>